<evidence type="ECO:0000313" key="2">
    <source>
        <dbReference type="Proteomes" id="UP000280834"/>
    </source>
</evidence>
<dbReference type="Gene3D" id="1.25.10.10">
    <property type="entry name" value="Leucine-rich Repeat Variant"/>
    <property type="match status" value="1"/>
</dbReference>
<protein>
    <submittedName>
        <fullName evidence="1">Uncharacterized protein</fullName>
    </submittedName>
</protein>
<dbReference type="Proteomes" id="UP000280834">
    <property type="component" value="Unassembled WGS sequence"/>
</dbReference>
<sequence>MVKRLADVGEELPVKVEAAMAIQHMLEAQTKYRSVLKPHVHSVIIEVLRLVARAEIEEMTNVMEVLLEDFVEDIIPIAANIFLQISLSENQEDDRTVTVMGILTTLGSVLDMVEDNQDVLYHIEEQVRRVIKSVLDRGQIGSYVIKIFKYGCYFVEDYYEEVLALANSVITYSISEPMWEIFFDIHKLAISQDGIVFVGKY</sequence>
<organism evidence="1 2">
    <name type="scientific">Brugia timori</name>
    <dbReference type="NCBI Taxonomy" id="42155"/>
    <lineage>
        <taxon>Eukaryota</taxon>
        <taxon>Metazoa</taxon>
        <taxon>Ecdysozoa</taxon>
        <taxon>Nematoda</taxon>
        <taxon>Chromadorea</taxon>
        <taxon>Rhabditida</taxon>
        <taxon>Spirurina</taxon>
        <taxon>Spiruromorpha</taxon>
        <taxon>Filarioidea</taxon>
        <taxon>Onchocercidae</taxon>
        <taxon>Brugia</taxon>
    </lineage>
</organism>
<accession>A0A3P7T4I1</accession>
<dbReference type="EMBL" id="UZAG01003482">
    <property type="protein sequence ID" value="VDO15411.1"/>
    <property type="molecule type" value="Genomic_DNA"/>
</dbReference>
<dbReference type="InterPro" id="IPR011989">
    <property type="entry name" value="ARM-like"/>
</dbReference>
<reference evidence="1 2" key="1">
    <citation type="submission" date="2018-11" db="EMBL/GenBank/DDBJ databases">
        <authorList>
            <consortium name="Pathogen Informatics"/>
        </authorList>
    </citation>
    <scope>NUCLEOTIDE SEQUENCE [LARGE SCALE GENOMIC DNA]</scope>
</reference>
<gene>
    <name evidence="1" type="ORF">BTMF_LOCUS3739</name>
</gene>
<keyword evidence="2" id="KW-1185">Reference proteome</keyword>
<name>A0A3P7T4I1_9BILA</name>
<proteinExistence type="predicted"/>
<evidence type="ECO:0000313" key="1">
    <source>
        <dbReference type="EMBL" id="VDO15411.1"/>
    </source>
</evidence>
<dbReference type="AlphaFoldDB" id="A0A3P7T4I1"/>